<reference evidence="1" key="2">
    <citation type="submission" date="2022-06" db="UniProtKB">
        <authorList>
            <consortium name="EnsemblMetazoa"/>
        </authorList>
    </citation>
    <scope>IDENTIFICATION</scope>
    <source>
        <strain evidence="1">PS312</strain>
    </source>
</reference>
<reference evidence="2" key="1">
    <citation type="journal article" date="2008" name="Nat. Genet.">
        <title>The Pristionchus pacificus genome provides a unique perspective on nematode lifestyle and parasitism.</title>
        <authorList>
            <person name="Dieterich C."/>
            <person name="Clifton S.W."/>
            <person name="Schuster L.N."/>
            <person name="Chinwalla A."/>
            <person name="Delehaunty K."/>
            <person name="Dinkelacker I."/>
            <person name="Fulton L."/>
            <person name="Fulton R."/>
            <person name="Godfrey J."/>
            <person name="Minx P."/>
            <person name="Mitreva M."/>
            <person name="Roeseler W."/>
            <person name="Tian H."/>
            <person name="Witte H."/>
            <person name="Yang S.P."/>
            <person name="Wilson R.K."/>
            <person name="Sommer R.J."/>
        </authorList>
    </citation>
    <scope>NUCLEOTIDE SEQUENCE [LARGE SCALE GENOMIC DNA]</scope>
    <source>
        <strain evidence="2">PS312</strain>
    </source>
</reference>
<dbReference type="Proteomes" id="UP000005239">
    <property type="component" value="Unassembled WGS sequence"/>
</dbReference>
<evidence type="ECO:0000313" key="2">
    <source>
        <dbReference type="Proteomes" id="UP000005239"/>
    </source>
</evidence>
<proteinExistence type="predicted"/>
<accession>A0A8R1YQJ5</accession>
<evidence type="ECO:0000313" key="1">
    <source>
        <dbReference type="EnsemblMetazoa" id="PPA36799.1"/>
    </source>
</evidence>
<dbReference type="AlphaFoldDB" id="A0A2A6BNZ1"/>
<accession>A0A2A6BNZ1</accession>
<protein>
    <submittedName>
        <fullName evidence="1">Uncharacterized protein</fullName>
    </submittedName>
</protein>
<gene>
    <name evidence="1" type="primary">WBGene00275168</name>
</gene>
<sequence>MAKRSLDAQEISNSKRERAEEHSLDIASLPSDVIRHIIRTGNESFNSMMLISKRWKALALDHLQNRKLLPVIRSLDWSLSTKDPIIFNIPEHLANFYWIKHLPIVRKMIRFRSQLSNRPGL</sequence>
<name>A0A2A6BNZ1_PRIPA</name>
<dbReference type="EnsemblMetazoa" id="PPA36799.1">
    <property type="protein sequence ID" value="PPA36799.1"/>
    <property type="gene ID" value="WBGene00275168"/>
</dbReference>
<keyword evidence="2" id="KW-1185">Reference proteome</keyword>
<organism evidence="1 2">
    <name type="scientific">Pristionchus pacificus</name>
    <name type="common">Parasitic nematode worm</name>
    <dbReference type="NCBI Taxonomy" id="54126"/>
    <lineage>
        <taxon>Eukaryota</taxon>
        <taxon>Metazoa</taxon>
        <taxon>Ecdysozoa</taxon>
        <taxon>Nematoda</taxon>
        <taxon>Chromadorea</taxon>
        <taxon>Rhabditida</taxon>
        <taxon>Rhabditina</taxon>
        <taxon>Diplogasteromorpha</taxon>
        <taxon>Diplogasteroidea</taxon>
        <taxon>Neodiplogasteridae</taxon>
        <taxon>Pristionchus</taxon>
    </lineage>
</organism>